<sequence>MAEERKQPELRFKGFTDDWIQDKLGDLAEITMGQSPSGSTYSEIPSKYILVQGNADLNNGVVVPRIWTTEVTKMAQKGDIIITVRAPVGEIAKLDYNVVIGRGVAAIKGSHFILHWLNFMRIKGYWKKFSSGSTFDSINSNDLKGAFIIHPEDEKERNRISYFLTTLSKIITLEQQKIEKLELLKQYLLQNMFADKDRNPNLRFNNFEEEWIQDKLGNLSNCFSGGTPNSNNKAYYQGDIPFIRSGEINANSTELYISENAVKESSAKIINKGDLLFALYGATSGEVAISKIGGAINQAILVIFPNNDIDRNFLKYYLELNKNKILSTYLQGGQGNLSGKIVKNILIKFPSKQNQIEIKNLLLKLDNIIILEQSKLEKYQDIKNKLLQSLFI</sequence>
<dbReference type="Gene3D" id="3.90.220.20">
    <property type="entry name" value="DNA methylase specificity domains"/>
    <property type="match status" value="2"/>
</dbReference>
<dbReference type="EMBL" id="JAOTMD010000002">
    <property type="protein sequence ID" value="MCY3024931.1"/>
    <property type="molecule type" value="Genomic_DNA"/>
</dbReference>
<dbReference type="CDD" id="cd17494">
    <property type="entry name" value="RMtype1_S_Sma198ORF994P-TRD2-CR2_like"/>
    <property type="match status" value="1"/>
</dbReference>
<evidence type="ECO:0000256" key="2">
    <source>
        <dbReference type="ARBA" id="ARBA00022747"/>
    </source>
</evidence>
<evidence type="ECO:0000256" key="3">
    <source>
        <dbReference type="ARBA" id="ARBA00023125"/>
    </source>
</evidence>
<keyword evidence="5" id="KW-0540">Nuclease</keyword>
<evidence type="ECO:0000313" key="6">
    <source>
        <dbReference type="Proteomes" id="UP001072007"/>
    </source>
</evidence>
<proteinExistence type="inferred from homology"/>
<dbReference type="CDD" id="cd17515">
    <property type="entry name" value="RMtype1_S_MjaORF132P_Sau1132ORF3780P-TRD1-CR1_like"/>
    <property type="match status" value="1"/>
</dbReference>
<feature type="domain" description="Type I restriction modification DNA specificity" evidence="4">
    <location>
        <begin position="209"/>
        <end position="377"/>
    </location>
</feature>
<evidence type="ECO:0000313" key="5">
    <source>
        <dbReference type="EMBL" id="MCY3024931.1"/>
    </source>
</evidence>
<accession>A0ABT4BXF0</accession>
<name>A0ABT4BXF0_9LACT</name>
<keyword evidence="6" id="KW-1185">Reference proteome</keyword>
<keyword evidence="5" id="KW-0378">Hydrolase</keyword>
<dbReference type="PANTHER" id="PTHR30408:SF12">
    <property type="entry name" value="TYPE I RESTRICTION ENZYME MJAVIII SPECIFICITY SUBUNIT"/>
    <property type="match status" value="1"/>
</dbReference>
<dbReference type="Pfam" id="PF01420">
    <property type="entry name" value="Methylase_S"/>
    <property type="match status" value="2"/>
</dbReference>
<feature type="domain" description="Type I restriction modification DNA specificity" evidence="4">
    <location>
        <begin position="17"/>
        <end position="182"/>
    </location>
</feature>
<dbReference type="PANTHER" id="PTHR30408">
    <property type="entry name" value="TYPE-1 RESTRICTION ENZYME ECOKI SPECIFICITY PROTEIN"/>
    <property type="match status" value="1"/>
</dbReference>
<dbReference type="InterPro" id="IPR052021">
    <property type="entry name" value="Type-I_RS_S_subunit"/>
</dbReference>
<gene>
    <name evidence="5" type="ORF">ODY23_01220</name>
</gene>
<dbReference type="InterPro" id="IPR044946">
    <property type="entry name" value="Restrct_endonuc_typeI_TRD_sf"/>
</dbReference>
<keyword evidence="5" id="KW-0255">Endonuclease</keyword>
<organism evidence="5 6">
    <name type="scientific">Aerococcus loyolae</name>
    <dbReference type="NCBI Taxonomy" id="2976809"/>
    <lineage>
        <taxon>Bacteria</taxon>
        <taxon>Bacillati</taxon>
        <taxon>Bacillota</taxon>
        <taxon>Bacilli</taxon>
        <taxon>Lactobacillales</taxon>
        <taxon>Aerococcaceae</taxon>
        <taxon>Aerococcus</taxon>
    </lineage>
</organism>
<comment type="caution">
    <text evidence="5">The sequence shown here is derived from an EMBL/GenBank/DDBJ whole genome shotgun (WGS) entry which is preliminary data.</text>
</comment>
<dbReference type="SUPFAM" id="SSF116734">
    <property type="entry name" value="DNA methylase specificity domain"/>
    <property type="match status" value="2"/>
</dbReference>
<keyword evidence="3" id="KW-0238">DNA-binding</keyword>
<comment type="similarity">
    <text evidence="1">Belongs to the type-I restriction system S methylase family.</text>
</comment>
<keyword evidence="2" id="KW-0680">Restriction system</keyword>
<dbReference type="Proteomes" id="UP001072007">
    <property type="component" value="Unassembled WGS sequence"/>
</dbReference>
<dbReference type="GeneID" id="86970099"/>
<dbReference type="RefSeq" id="WP_064293428.1">
    <property type="nucleotide sequence ID" value="NZ_JAOTMC010000003.1"/>
</dbReference>
<evidence type="ECO:0000256" key="1">
    <source>
        <dbReference type="ARBA" id="ARBA00010923"/>
    </source>
</evidence>
<protein>
    <submittedName>
        <fullName evidence="5">Restriction endonuclease subunit S</fullName>
    </submittedName>
</protein>
<dbReference type="GO" id="GO:0004519">
    <property type="term" value="F:endonuclease activity"/>
    <property type="evidence" value="ECO:0007669"/>
    <property type="project" value="UniProtKB-KW"/>
</dbReference>
<dbReference type="InterPro" id="IPR000055">
    <property type="entry name" value="Restrct_endonuc_typeI_TRD"/>
</dbReference>
<evidence type="ECO:0000259" key="4">
    <source>
        <dbReference type="Pfam" id="PF01420"/>
    </source>
</evidence>
<reference evidence="5" key="1">
    <citation type="submission" date="2024-05" db="EMBL/GenBank/DDBJ databases">
        <title>Aerococcus urinae taxonomy study.</title>
        <authorList>
            <person name="Christensen J."/>
            <person name="Senneby E."/>
        </authorList>
    </citation>
    <scope>NUCLEOTIDE SEQUENCE</scope>
    <source>
        <strain evidence="5">CDC-3352-U95</strain>
    </source>
</reference>